<gene>
    <name evidence="1" type="ORF">CRN84_16800</name>
    <name evidence="2" type="ORF">NCTC12282_04659</name>
</gene>
<evidence type="ECO:0000313" key="1">
    <source>
        <dbReference type="EMBL" id="PHI30876.1"/>
    </source>
</evidence>
<dbReference type="Proteomes" id="UP000224974">
    <property type="component" value="Unassembled WGS sequence"/>
</dbReference>
<evidence type="ECO:0000313" key="3">
    <source>
        <dbReference type="Proteomes" id="UP000224974"/>
    </source>
</evidence>
<dbReference type="RefSeq" id="WP_029094281.1">
    <property type="nucleotide sequence ID" value="NZ_CAADJA010000002.1"/>
</dbReference>
<proteinExistence type="predicted"/>
<evidence type="ECO:0000313" key="2">
    <source>
        <dbReference type="EMBL" id="VFS50735.1"/>
    </source>
</evidence>
<dbReference type="EMBL" id="CAADJA010000002">
    <property type="protein sequence ID" value="VFS50735.1"/>
    <property type="molecule type" value="Genomic_DNA"/>
</dbReference>
<reference evidence="3" key="1">
    <citation type="submission" date="2017-09" db="EMBL/GenBank/DDBJ databases">
        <title>FDA dAtabase for Regulatory Grade micrObial Sequences (FDA-ARGOS): Supporting development and validation of Infectious Disease Dx tests.</title>
        <authorList>
            <person name="Minogue T."/>
            <person name="Wolcott M."/>
            <person name="Wasieloski L."/>
            <person name="Aguilar W."/>
            <person name="Moore D."/>
            <person name="Tallon L."/>
            <person name="Sadzewicz L."/>
            <person name="Ott S."/>
            <person name="Zhao X."/>
            <person name="Nagaraj S."/>
            <person name="Vavikolanu K."/>
            <person name="Aluvathingal J."/>
            <person name="Nadendla S."/>
            <person name="Sichtig H."/>
        </authorList>
    </citation>
    <scope>NUCLEOTIDE SEQUENCE [LARGE SCALE GENOMIC DNA]</scope>
    <source>
        <strain evidence="3">FDAARGOS_387</strain>
    </source>
</reference>
<reference evidence="1" key="2">
    <citation type="submission" date="2017-09" db="EMBL/GenBank/DDBJ databases">
        <title>FDA dAtabase for Regulatory Grade micrObial Sequences (FDA-ARGOS): Supporting development and validation of Infectious Disease Dx tests.</title>
        <authorList>
            <person name="Minogue T."/>
            <person name="Wolcott M."/>
            <person name="Wasieloski L."/>
            <person name="Aguilar W."/>
            <person name="Moore D."/>
            <person name="Tallon L.J."/>
            <person name="Sadzewicz L."/>
            <person name="Ott S."/>
            <person name="Zhao X."/>
            <person name="Nagaraj S."/>
            <person name="Vavikolanu K."/>
            <person name="Aluvathingal J."/>
            <person name="Nadendla S."/>
            <person name="Sichtig H."/>
        </authorList>
    </citation>
    <scope>NUCLEOTIDE SEQUENCE</scope>
    <source>
        <strain evidence="1">FDAARGOS_387</strain>
    </source>
</reference>
<protein>
    <submittedName>
        <fullName evidence="1">Uncharacterized protein</fullName>
    </submittedName>
</protein>
<dbReference type="Proteomes" id="UP000373449">
    <property type="component" value="Unassembled WGS sequence"/>
</dbReference>
<sequence length="218" mass="25501">MKNDDDELVPFEYARQYTFENESAYIDYVSSLMAVYGNSSTLDPHYAIRLLKAFSIGIKSGYKVPDKLNTHIADAISVYMKKVEYSELFWGKDSDKKRRAYKGDLEDALGISLGKGEKYRDNCSLDWEIKIAAYCIITEHWQRWRKIDANKTKKYRISIKRAVSDIVQKYKLKEEKVETILREKTWRDLVNIYIENQESQELDLVEPTLTSVKPQKGD</sequence>
<name>A0A2C6DI43_9GAMM</name>
<evidence type="ECO:0000313" key="4">
    <source>
        <dbReference type="Proteomes" id="UP000373449"/>
    </source>
</evidence>
<keyword evidence="3" id="KW-1185">Reference proteome</keyword>
<reference evidence="2 4" key="3">
    <citation type="submission" date="2019-03" db="EMBL/GenBank/DDBJ databases">
        <authorList>
            <consortium name="Pathogen Informatics"/>
        </authorList>
    </citation>
    <scope>NUCLEOTIDE SEQUENCE [LARGE SCALE GENOMIC DNA]</scope>
    <source>
        <strain evidence="2 4">NCTC12282</strain>
    </source>
</reference>
<dbReference type="EMBL" id="PDDX01000001">
    <property type="protein sequence ID" value="PHI30876.1"/>
    <property type="molecule type" value="Genomic_DNA"/>
</dbReference>
<accession>A0A2C6DI43</accession>
<organism evidence="1 3">
    <name type="scientific">Budvicia aquatica</name>
    <dbReference type="NCBI Taxonomy" id="82979"/>
    <lineage>
        <taxon>Bacteria</taxon>
        <taxon>Pseudomonadati</taxon>
        <taxon>Pseudomonadota</taxon>
        <taxon>Gammaproteobacteria</taxon>
        <taxon>Enterobacterales</taxon>
        <taxon>Budviciaceae</taxon>
        <taxon>Budvicia</taxon>
    </lineage>
</organism>
<dbReference type="AlphaFoldDB" id="A0A2C6DI43"/>